<accession>A0A6C0HI39</accession>
<evidence type="ECO:0000256" key="1">
    <source>
        <dbReference type="SAM" id="MobiDB-lite"/>
    </source>
</evidence>
<organism evidence="2">
    <name type="scientific">viral metagenome</name>
    <dbReference type="NCBI Taxonomy" id="1070528"/>
    <lineage>
        <taxon>unclassified sequences</taxon>
        <taxon>metagenomes</taxon>
        <taxon>organismal metagenomes</taxon>
    </lineage>
</organism>
<name>A0A6C0HI39_9ZZZZ</name>
<reference evidence="2" key="1">
    <citation type="journal article" date="2020" name="Nature">
        <title>Giant virus diversity and host interactions through global metagenomics.</title>
        <authorList>
            <person name="Schulz F."/>
            <person name="Roux S."/>
            <person name="Paez-Espino D."/>
            <person name="Jungbluth S."/>
            <person name="Walsh D.A."/>
            <person name="Denef V.J."/>
            <person name="McMahon K.D."/>
            <person name="Konstantinidis K.T."/>
            <person name="Eloe-Fadrosh E.A."/>
            <person name="Kyrpides N.C."/>
            <person name="Woyke T."/>
        </authorList>
    </citation>
    <scope>NUCLEOTIDE SEQUENCE</scope>
    <source>
        <strain evidence="2">GVMAG-M-3300023184-105</strain>
    </source>
</reference>
<evidence type="ECO:0000313" key="2">
    <source>
        <dbReference type="EMBL" id="QHT80077.1"/>
    </source>
</evidence>
<feature type="region of interest" description="Disordered" evidence="1">
    <location>
        <begin position="1"/>
        <end position="25"/>
    </location>
</feature>
<dbReference type="AlphaFoldDB" id="A0A6C0HI39"/>
<dbReference type="EMBL" id="MN739960">
    <property type="protein sequence ID" value="QHT80077.1"/>
    <property type="molecule type" value="Genomic_DNA"/>
</dbReference>
<protein>
    <submittedName>
        <fullName evidence="2">Uncharacterized protein</fullName>
    </submittedName>
</protein>
<sequence length="84" mass="9717">MSEHNSNYVREPLSSQSVANTSKSCNSSVNKIHAKILHDIRNMYPLSKEQIAYIYKMSSTEQMEIIITYDAMMKHCVEYIQSIL</sequence>
<proteinExistence type="predicted"/>